<evidence type="ECO:0000256" key="1">
    <source>
        <dbReference type="SAM" id="Phobius"/>
    </source>
</evidence>
<evidence type="ECO:0000313" key="3">
    <source>
        <dbReference type="Proteomes" id="UP000050783"/>
    </source>
</evidence>
<name>A0A0P1EHB5_9RHOB</name>
<dbReference type="GeneID" id="55494774"/>
<protein>
    <recommendedName>
        <fullName evidence="4">Aspartate carbamoyltransferase catalytic subunit</fullName>
    </recommendedName>
</protein>
<organism evidence="2 3">
    <name type="scientific">Ruegeria atlantica</name>
    <dbReference type="NCBI Taxonomy" id="81569"/>
    <lineage>
        <taxon>Bacteria</taxon>
        <taxon>Pseudomonadati</taxon>
        <taxon>Pseudomonadota</taxon>
        <taxon>Alphaproteobacteria</taxon>
        <taxon>Rhodobacterales</taxon>
        <taxon>Roseobacteraceae</taxon>
        <taxon>Ruegeria</taxon>
    </lineage>
</organism>
<reference evidence="2 3" key="1">
    <citation type="submission" date="2015-09" db="EMBL/GenBank/DDBJ databases">
        <authorList>
            <consortium name="Swine Surveillance"/>
        </authorList>
    </citation>
    <scope>NUCLEOTIDE SEQUENCE [LARGE SCALE GENOMIC DNA]</scope>
    <source>
        <strain evidence="2 3">CECT 4292</strain>
    </source>
</reference>
<sequence length="172" mass="18605">MSDLNVAPHEHGVLRLFQLDMRPEEAKFLREPGAADQILGVEGLDQTQIDVFPVSDLEELGLFGYLNEGCGIPKDQLDRAALESIEGWVMVVRSAAFQGRAATLQPDPKVQLIGLYTEEATSWTGGAIKTESAKPFSAPQTPPQDDKPGRIGSVMLAVVVLVVIGGILWLIL</sequence>
<keyword evidence="1" id="KW-0812">Transmembrane</keyword>
<dbReference type="RefSeq" id="WP_058278844.1">
    <property type="nucleotide sequence ID" value="NZ_CYPU01000068.1"/>
</dbReference>
<evidence type="ECO:0000313" key="2">
    <source>
        <dbReference type="EMBL" id="CUH49437.1"/>
    </source>
</evidence>
<keyword evidence="1" id="KW-0472">Membrane</keyword>
<evidence type="ECO:0008006" key="4">
    <source>
        <dbReference type="Google" id="ProtNLM"/>
    </source>
</evidence>
<dbReference type="OrthoDB" id="7875742at2"/>
<dbReference type="EMBL" id="CYPU01000068">
    <property type="protein sequence ID" value="CUH49437.1"/>
    <property type="molecule type" value="Genomic_DNA"/>
</dbReference>
<accession>A0A0P1EHB5</accession>
<dbReference type="STRING" id="81569.RUM4293_02492"/>
<proteinExistence type="predicted"/>
<feature type="transmembrane region" description="Helical" evidence="1">
    <location>
        <begin position="151"/>
        <end position="171"/>
    </location>
</feature>
<dbReference type="AlphaFoldDB" id="A0A0P1EHB5"/>
<gene>
    <name evidence="2" type="ORF">RUA4292_03633</name>
</gene>
<dbReference type="Proteomes" id="UP000050783">
    <property type="component" value="Unassembled WGS sequence"/>
</dbReference>
<keyword evidence="1" id="KW-1133">Transmembrane helix</keyword>